<dbReference type="OrthoDB" id="415706at2759"/>
<name>A0A9Q8PET3_PASFU</name>
<reference evidence="2" key="1">
    <citation type="submission" date="2021-12" db="EMBL/GenBank/DDBJ databases">
        <authorList>
            <person name="Zaccaron A."/>
            <person name="Stergiopoulos I."/>
        </authorList>
    </citation>
    <scope>NUCLEOTIDE SEQUENCE</scope>
    <source>
        <strain evidence="2">Race5_Kim</strain>
    </source>
</reference>
<organism evidence="2 3">
    <name type="scientific">Passalora fulva</name>
    <name type="common">Tomato leaf mold</name>
    <name type="synonym">Cladosporium fulvum</name>
    <dbReference type="NCBI Taxonomy" id="5499"/>
    <lineage>
        <taxon>Eukaryota</taxon>
        <taxon>Fungi</taxon>
        <taxon>Dikarya</taxon>
        <taxon>Ascomycota</taxon>
        <taxon>Pezizomycotina</taxon>
        <taxon>Dothideomycetes</taxon>
        <taxon>Dothideomycetidae</taxon>
        <taxon>Mycosphaerellales</taxon>
        <taxon>Mycosphaerellaceae</taxon>
        <taxon>Fulvia</taxon>
    </lineage>
</organism>
<protein>
    <submittedName>
        <fullName evidence="2">Dynamin-related protein 4C</fullName>
    </submittedName>
</protein>
<dbReference type="Gene3D" id="3.40.50.300">
    <property type="entry name" value="P-loop containing nucleotide triphosphate hydrolases"/>
    <property type="match status" value="1"/>
</dbReference>
<dbReference type="KEGG" id="ffu:CLAFUR5_11235"/>
<evidence type="ECO:0000259" key="1">
    <source>
        <dbReference type="Pfam" id="PF00350"/>
    </source>
</evidence>
<dbReference type="PRINTS" id="PR00195">
    <property type="entry name" value="DYNAMIN"/>
</dbReference>
<reference evidence="2" key="2">
    <citation type="journal article" date="2022" name="Microb. Genom.">
        <title>A chromosome-scale genome assembly of the tomato pathogen Cladosporium fulvum reveals a compartmentalized genome architecture and the presence of a dispensable chromosome.</title>
        <authorList>
            <person name="Zaccaron A.Z."/>
            <person name="Chen L.H."/>
            <person name="Samaras A."/>
            <person name="Stergiopoulos I."/>
        </authorList>
    </citation>
    <scope>NUCLEOTIDE SEQUENCE</scope>
    <source>
        <strain evidence="2">Race5_Kim</strain>
    </source>
</reference>
<dbReference type="AlphaFoldDB" id="A0A9Q8PET3"/>
<dbReference type="Pfam" id="PF00350">
    <property type="entry name" value="Dynamin_N"/>
    <property type="match status" value="1"/>
</dbReference>
<dbReference type="InterPro" id="IPR027417">
    <property type="entry name" value="P-loop_NTPase"/>
</dbReference>
<sequence>MQQYFNAKTQPNSLAFACGLSDTHTNTALPKKRSNQFPIIPATAMTMTEELDVVPALPAKTISKALSAGTPEPSNVSVGIDTLQCSRQRKVLDTVDKLRTCGLGSEISLPQLVVCGDQSAGKSSVLEALTEITFPRADELCTRFATEIVLRRAASEAIAIKIIPDTLRSSNEQHAIKAFNEYITNFNSLTT</sequence>
<dbReference type="SUPFAM" id="SSF52540">
    <property type="entry name" value="P-loop containing nucleoside triphosphate hydrolases"/>
    <property type="match status" value="1"/>
</dbReference>
<dbReference type="InterPro" id="IPR045063">
    <property type="entry name" value="Dynamin_N"/>
</dbReference>
<dbReference type="EMBL" id="CP090170">
    <property type="protein sequence ID" value="UJO21269.1"/>
    <property type="molecule type" value="Genomic_DNA"/>
</dbReference>
<proteinExistence type="predicted"/>
<gene>
    <name evidence="2" type="ORF">CLAFUR5_11235</name>
</gene>
<dbReference type="GeneID" id="71991113"/>
<feature type="domain" description="Dynamin N-terminal" evidence="1">
    <location>
        <begin position="112"/>
        <end position="184"/>
    </location>
</feature>
<evidence type="ECO:0000313" key="3">
    <source>
        <dbReference type="Proteomes" id="UP000756132"/>
    </source>
</evidence>
<evidence type="ECO:0000313" key="2">
    <source>
        <dbReference type="EMBL" id="UJO21269.1"/>
    </source>
</evidence>
<dbReference type="RefSeq" id="XP_047765635.1">
    <property type="nucleotide sequence ID" value="XM_047910383.1"/>
</dbReference>
<keyword evidence="3" id="KW-1185">Reference proteome</keyword>
<accession>A0A9Q8PET3</accession>
<dbReference type="InterPro" id="IPR022812">
    <property type="entry name" value="Dynamin"/>
</dbReference>
<dbReference type="Proteomes" id="UP000756132">
    <property type="component" value="Chromosome 8"/>
</dbReference>